<comment type="caution">
    <text evidence="3">The sequence shown here is derived from an EMBL/GenBank/DDBJ whole genome shotgun (WGS) entry which is preliminary data.</text>
</comment>
<feature type="compositionally biased region" description="Low complexity" evidence="1">
    <location>
        <begin position="1"/>
        <end position="20"/>
    </location>
</feature>
<evidence type="ECO:0000256" key="1">
    <source>
        <dbReference type="SAM" id="MobiDB-lite"/>
    </source>
</evidence>
<name>A0A443LW39_9RHOB</name>
<protein>
    <recommendedName>
        <fullName evidence="5">Aspartate carbamoyltransferase catalytic subunit</fullName>
    </recommendedName>
</protein>
<dbReference type="EMBL" id="SAVA01000003">
    <property type="protein sequence ID" value="RWR53411.1"/>
    <property type="molecule type" value="Genomic_DNA"/>
</dbReference>
<keyword evidence="2" id="KW-0472">Membrane</keyword>
<keyword evidence="2" id="KW-1133">Transmembrane helix</keyword>
<reference evidence="4" key="2">
    <citation type="submission" date="2019-01" db="EMBL/GenBank/DDBJ databases">
        <title>Sinorhodobacter populi sp. nov. isolated from the symptomatic bark tissue of Populus euramericana canker.</title>
        <authorList>
            <person name="Li Y."/>
        </authorList>
    </citation>
    <scope>NUCLEOTIDE SEQUENCE [LARGE SCALE GENOMIC DNA]</scope>
    <source>
        <strain evidence="4">CGMCC 1.12963</strain>
    </source>
</reference>
<evidence type="ECO:0008006" key="5">
    <source>
        <dbReference type="Google" id="ProtNLM"/>
    </source>
</evidence>
<gene>
    <name evidence="3" type="ORF">EOW66_06810</name>
</gene>
<organism evidence="3 4">
    <name type="scientific">Paenirhodobacter huangdaonensis</name>
    <dbReference type="NCBI Taxonomy" id="2501515"/>
    <lineage>
        <taxon>Bacteria</taxon>
        <taxon>Pseudomonadati</taxon>
        <taxon>Pseudomonadota</taxon>
        <taxon>Alphaproteobacteria</taxon>
        <taxon>Rhodobacterales</taxon>
        <taxon>Rhodobacter group</taxon>
        <taxon>Paenirhodobacter</taxon>
    </lineage>
</organism>
<keyword evidence="4" id="KW-1185">Reference proteome</keyword>
<dbReference type="RefSeq" id="WP_128155673.1">
    <property type="nucleotide sequence ID" value="NZ_JBHSOM010000009.1"/>
</dbReference>
<feature type="transmembrane region" description="Helical" evidence="2">
    <location>
        <begin position="84"/>
        <end position="102"/>
    </location>
</feature>
<feature type="region of interest" description="Disordered" evidence="1">
    <location>
        <begin position="1"/>
        <end position="24"/>
    </location>
</feature>
<evidence type="ECO:0000313" key="3">
    <source>
        <dbReference type="EMBL" id="RWR53411.1"/>
    </source>
</evidence>
<evidence type="ECO:0000256" key="2">
    <source>
        <dbReference type="SAM" id="Phobius"/>
    </source>
</evidence>
<reference evidence="3 4" key="1">
    <citation type="submission" date="2019-01" db="EMBL/GenBank/DDBJ databases">
        <title>Sinorhodobacter populi sp. nov. isolated from the symptomatic bark tissue of Populus euramericana canker.</title>
        <authorList>
            <person name="Xu G."/>
        </authorList>
    </citation>
    <scope>NUCLEOTIDE SEQUENCE [LARGE SCALE GENOMIC DNA]</scope>
    <source>
        <strain evidence="3 4">CGMCC 1.12963</strain>
    </source>
</reference>
<feature type="transmembrane region" description="Helical" evidence="2">
    <location>
        <begin position="53"/>
        <end position="78"/>
    </location>
</feature>
<proteinExistence type="predicted"/>
<keyword evidence="2" id="KW-0812">Transmembrane</keyword>
<evidence type="ECO:0000313" key="4">
    <source>
        <dbReference type="Proteomes" id="UP000288071"/>
    </source>
</evidence>
<dbReference type="Proteomes" id="UP000288071">
    <property type="component" value="Unassembled WGS sequence"/>
</dbReference>
<accession>A0A443LW39</accession>
<dbReference type="AlphaFoldDB" id="A0A443LW39"/>
<sequence>MSDAPASASASAPGPAGEESPLPRVGRDGATFWGGLITPGEALRWHGAPDPRLFTPVGGPAILAVLAGGAATGLVITLRAGGSAAQAVAGIGLFVLSALQLVRRSGFGNRRLHDQRYALTDRAIYIATLRPGAAPYLERYPLTPHLAVGLGRNSVTFPVGVTRHRNEPERPLMRGFFHIHDAAAVQSLVREIQRGMT</sequence>